<sequence>MTSFSKDEEIFSIQINVIDSVTRSPNKKYDPLQTKFLNTKIEKIPLIQIFGKTKQKKNEVVLIHGAFPTIFIDCPVDDDYLTEYKEAVYEFIRKLPGGYVYDMDVVTRTAIYGYNQPSRFLQILLLSPREQKQISYELTNFVWNGQAIHVYEGHIPFFMHFFRLYNLTGCIMLEFKQSFREESTTTKYPSEIHVDVNDIITIPTNSHSQILSHLGPFWSQQRKIRERLEPESQAAITCPARRDLIFTQRPPSVPSQTQSSNPPSSVEELEHLLEYLEKYDPDETIEDIERENEKSQIEVNSILENIPVYHTPATFVPGRIEGSLKPTLSQDHPIEVTSFATQLITQESIGIFQHEKTSDEIKMKPIVLSQSITETEKPQSNSQQTNQQPSQLHPTDLLTLLFIEVGCATREKLCPDPRYDPVKCVSYCIVENQEILDHGIFYFGQPFQCGFKAHFYPTENSMFEALTEYILKIDPDILVGYNIERESFGYLVERGNNIGIKNWHNMISRTKEPILSFDECKKITGRILINFWRIVRHKENLRTYDLTNVANEILGAPFPSITDEHLSIFASIAPHRFVHHIHSKMMTIVSLVNKMTIIEQFTELSLVIGLDFCSVISRGSQFQTESLLSRVSWRMGYLLNTPTRRDIASQKAPMSLPLVMEPSSGYYKDPVMVLDFQSLYPSCIIAYNLDFSTVVGRTELATSGGQLGFMSYYKLKRSKLERLVDENKIINTPNDVLYVTKEVRTGVLPTLLTQILDLRAYVKQTLKKETNEKMKRILDARQMALKGFAACTYGYTAAHFSGRMPCVEIADSIVECSRHMLEFVIDHIEKDYPELTVLYGDTDSLFIKMPAASKEECFEFGQKLCDEITAFFPSPVKIKLEKIFSGCFLVNKKRYCGWMFESATQEKPTMLVKGLEMKRRDSCLLVKNVMTDVIEAIFRTGSIEKARSVFDYHFNRIIYGRVILKEFLFAREVRLGTYKSDVEPPGAIVAKRAMEKDPRAAPLYGERYPFVVVSSTPNSKLIDRVVSPLEFVEGPTQFRIGTRYYIDRQIIPALGRVLETMGIDVNEWVLNKSRDLFKLPIYIFDTSRTRKNSVTAMERFCKSVQCPLCNKRTLATTPVCSECLSAVGRNESLFELIQRIKSTEKIVTECNRKCSKCLGIMGATNKICLCSSCDTYWKCKLAESQNEALNSYRDVLEKMISDTTYF</sequence>
<dbReference type="PANTHER" id="PTHR45812">
    <property type="entry name" value="DNA POLYMERASE ZETA CATALYTIC SUBUNIT"/>
    <property type="match status" value="1"/>
</dbReference>
<dbReference type="PRINTS" id="PR00106">
    <property type="entry name" value="DNAPOLB"/>
</dbReference>
<dbReference type="EC" id="2.7.7.7" evidence="7"/>
<dbReference type="Pfam" id="PF03104">
    <property type="entry name" value="DNA_pol_B_exo1"/>
    <property type="match status" value="1"/>
</dbReference>
<dbReference type="Gene3D" id="1.10.287.690">
    <property type="entry name" value="Helix hairpin bin"/>
    <property type="match status" value="1"/>
</dbReference>
<dbReference type="InterPro" id="IPR023211">
    <property type="entry name" value="DNA_pol_palm_dom_sf"/>
</dbReference>
<dbReference type="Gene3D" id="1.10.132.60">
    <property type="entry name" value="DNA polymerase family B, C-terminal domain"/>
    <property type="match status" value="1"/>
</dbReference>
<dbReference type="EMBL" id="JAPFFF010000011">
    <property type="protein sequence ID" value="KAK8878149.1"/>
    <property type="molecule type" value="Genomic_DNA"/>
</dbReference>
<dbReference type="InterPro" id="IPR006172">
    <property type="entry name" value="DNA-dir_DNA_pol_B"/>
</dbReference>
<keyword evidence="7" id="KW-0238">DNA-binding</keyword>
<dbReference type="SUPFAM" id="SSF56672">
    <property type="entry name" value="DNA/RNA polymerases"/>
    <property type="match status" value="1"/>
</dbReference>
<feature type="domain" description="DNA-directed DNA polymerase family B multifunctional" evidence="9">
    <location>
        <begin position="612"/>
        <end position="1060"/>
    </location>
</feature>
<name>A0ABR2JJU1_9EUKA</name>
<dbReference type="InterPro" id="IPR017964">
    <property type="entry name" value="DNA-dir_DNA_pol_B_CS"/>
</dbReference>
<evidence type="ECO:0000259" key="9">
    <source>
        <dbReference type="Pfam" id="PF00136"/>
    </source>
</evidence>
<dbReference type="Pfam" id="PF00136">
    <property type="entry name" value="DNA_pol_B"/>
    <property type="match status" value="1"/>
</dbReference>
<dbReference type="InterPro" id="IPR006133">
    <property type="entry name" value="DNA-dir_DNA_pol_B_exonuc"/>
</dbReference>
<evidence type="ECO:0000256" key="3">
    <source>
        <dbReference type="ARBA" id="ARBA00022695"/>
    </source>
</evidence>
<reference evidence="11 12" key="1">
    <citation type="submission" date="2024-04" db="EMBL/GenBank/DDBJ databases">
        <title>Tritrichomonas musculus Genome.</title>
        <authorList>
            <person name="Alves-Ferreira E."/>
            <person name="Grigg M."/>
            <person name="Lorenzi H."/>
            <person name="Galac M."/>
        </authorList>
    </citation>
    <scope>NUCLEOTIDE SEQUENCE [LARGE SCALE GENOMIC DNA]</scope>
    <source>
        <strain evidence="11 12">EAF2021</strain>
    </source>
</reference>
<dbReference type="Gene3D" id="3.30.342.10">
    <property type="entry name" value="DNA Polymerase, chain B, domain 1"/>
    <property type="match status" value="1"/>
</dbReference>
<feature type="region of interest" description="Disordered" evidence="8">
    <location>
        <begin position="372"/>
        <end position="391"/>
    </location>
</feature>
<keyword evidence="2 7" id="KW-0808">Transferase</keyword>
<dbReference type="CDD" id="cd05534">
    <property type="entry name" value="POLBc_zeta"/>
    <property type="match status" value="1"/>
</dbReference>
<evidence type="ECO:0000256" key="8">
    <source>
        <dbReference type="SAM" id="MobiDB-lite"/>
    </source>
</evidence>
<comment type="similarity">
    <text evidence="1 7">Belongs to the DNA polymerase type-B family.</text>
</comment>
<dbReference type="Gene3D" id="3.90.1600.10">
    <property type="entry name" value="Palm domain of DNA polymerase"/>
    <property type="match status" value="1"/>
</dbReference>
<evidence type="ECO:0000256" key="6">
    <source>
        <dbReference type="ARBA" id="ARBA00023204"/>
    </source>
</evidence>
<evidence type="ECO:0000256" key="5">
    <source>
        <dbReference type="ARBA" id="ARBA00022932"/>
    </source>
</evidence>
<evidence type="ECO:0000313" key="12">
    <source>
        <dbReference type="Proteomes" id="UP001470230"/>
    </source>
</evidence>
<organism evidence="11 12">
    <name type="scientific">Tritrichomonas musculus</name>
    <dbReference type="NCBI Taxonomy" id="1915356"/>
    <lineage>
        <taxon>Eukaryota</taxon>
        <taxon>Metamonada</taxon>
        <taxon>Parabasalia</taxon>
        <taxon>Tritrichomonadida</taxon>
        <taxon>Tritrichomonadidae</taxon>
        <taxon>Tritrichomonas</taxon>
    </lineage>
</organism>
<keyword evidence="7" id="KW-0235">DNA replication</keyword>
<feature type="compositionally biased region" description="Low complexity" evidence="8">
    <location>
        <begin position="378"/>
        <end position="391"/>
    </location>
</feature>
<dbReference type="Gene3D" id="3.30.420.10">
    <property type="entry name" value="Ribonuclease H-like superfamily/Ribonuclease H"/>
    <property type="match status" value="1"/>
</dbReference>
<evidence type="ECO:0000256" key="2">
    <source>
        <dbReference type="ARBA" id="ARBA00022679"/>
    </source>
</evidence>
<evidence type="ECO:0000313" key="11">
    <source>
        <dbReference type="EMBL" id="KAK8878149.1"/>
    </source>
</evidence>
<dbReference type="Proteomes" id="UP001470230">
    <property type="component" value="Unassembled WGS sequence"/>
</dbReference>
<dbReference type="SMART" id="SM00486">
    <property type="entry name" value="POLBc"/>
    <property type="match status" value="1"/>
</dbReference>
<proteinExistence type="inferred from homology"/>
<dbReference type="InterPro" id="IPR012337">
    <property type="entry name" value="RNaseH-like_sf"/>
</dbReference>
<dbReference type="InterPro" id="IPR006134">
    <property type="entry name" value="DNA-dir_DNA_pol_B_multi_dom"/>
</dbReference>
<evidence type="ECO:0000256" key="7">
    <source>
        <dbReference type="RuleBase" id="RU000442"/>
    </source>
</evidence>
<accession>A0ABR2JJU1</accession>
<comment type="catalytic activity">
    <reaction evidence="7">
        <text>DNA(n) + a 2'-deoxyribonucleoside 5'-triphosphate = DNA(n+1) + diphosphate</text>
        <dbReference type="Rhea" id="RHEA:22508"/>
        <dbReference type="Rhea" id="RHEA-COMP:17339"/>
        <dbReference type="Rhea" id="RHEA-COMP:17340"/>
        <dbReference type="ChEBI" id="CHEBI:33019"/>
        <dbReference type="ChEBI" id="CHEBI:61560"/>
        <dbReference type="ChEBI" id="CHEBI:173112"/>
        <dbReference type="EC" id="2.7.7.7"/>
    </reaction>
</comment>
<keyword evidence="5 7" id="KW-0239">DNA-directed DNA polymerase</keyword>
<protein>
    <recommendedName>
        <fullName evidence="7">DNA polymerase</fullName>
        <ecNumber evidence="7">2.7.7.7</ecNumber>
    </recommendedName>
</protein>
<comment type="caution">
    <text evidence="11">The sequence shown here is derived from an EMBL/GenBank/DDBJ whole genome shotgun (WGS) entry which is preliminary data.</text>
</comment>
<dbReference type="SUPFAM" id="SSF53098">
    <property type="entry name" value="Ribonuclease H-like"/>
    <property type="match status" value="1"/>
</dbReference>
<keyword evidence="3 7" id="KW-0548">Nucleotidyltransferase</keyword>
<dbReference type="InterPro" id="IPR036397">
    <property type="entry name" value="RNaseH_sf"/>
</dbReference>
<dbReference type="PANTHER" id="PTHR45812:SF1">
    <property type="entry name" value="DNA POLYMERASE ZETA CATALYTIC SUBUNIT"/>
    <property type="match status" value="1"/>
</dbReference>
<keyword evidence="6" id="KW-0234">DNA repair</keyword>
<dbReference type="InterPro" id="IPR043502">
    <property type="entry name" value="DNA/RNA_pol_sf"/>
</dbReference>
<feature type="domain" description="DNA-directed DNA polymerase family B exonuclease" evidence="10">
    <location>
        <begin position="369"/>
        <end position="549"/>
    </location>
</feature>
<evidence type="ECO:0000256" key="4">
    <source>
        <dbReference type="ARBA" id="ARBA00022763"/>
    </source>
</evidence>
<gene>
    <name evidence="11" type="ORF">M9Y10_004913</name>
</gene>
<dbReference type="InterPro" id="IPR042087">
    <property type="entry name" value="DNA_pol_B_thumb"/>
</dbReference>
<dbReference type="PROSITE" id="PS00116">
    <property type="entry name" value="DNA_POLYMERASE_B"/>
    <property type="match status" value="1"/>
</dbReference>
<keyword evidence="12" id="KW-1185">Reference proteome</keyword>
<dbReference type="InterPro" id="IPR030559">
    <property type="entry name" value="PolZ_Rev3"/>
</dbReference>
<evidence type="ECO:0000256" key="1">
    <source>
        <dbReference type="ARBA" id="ARBA00005755"/>
    </source>
</evidence>
<evidence type="ECO:0000259" key="10">
    <source>
        <dbReference type="Pfam" id="PF03104"/>
    </source>
</evidence>
<keyword evidence="4" id="KW-0227">DNA damage</keyword>